<dbReference type="InterPro" id="IPR000847">
    <property type="entry name" value="LysR_HTH_N"/>
</dbReference>
<dbReference type="SUPFAM" id="SSF53850">
    <property type="entry name" value="Periplasmic binding protein-like II"/>
    <property type="match status" value="1"/>
</dbReference>
<keyword evidence="2" id="KW-0805">Transcription regulation</keyword>
<dbReference type="PANTHER" id="PTHR30118">
    <property type="entry name" value="HTH-TYPE TRANSCRIPTIONAL REGULATOR LEUO-RELATED"/>
    <property type="match status" value="1"/>
</dbReference>
<accession>A0AAN0SDL7</accession>
<keyword evidence="7" id="KW-1185">Reference proteome</keyword>
<organism evidence="6 7">
    <name type="scientific">Vibrio coralliilyticus</name>
    <dbReference type="NCBI Taxonomy" id="190893"/>
    <lineage>
        <taxon>Bacteria</taxon>
        <taxon>Pseudomonadati</taxon>
        <taxon>Pseudomonadota</taxon>
        <taxon>Gammaproteobacteria</taxon>
        <taxon>Vibrionales</taxon>
        <taxon>Vibrionaceae</taxon>
        <taxon>Vibrio</taxon>
    </lineage>
</organism>
<dbReference type="Pfam" id="PF03466">
    <property type="entry name" value="LysR_substrate"/>
    <property type="match status" value="1"/>
</dbReference>
<reference evidence="6 7" key="1">
    <citation type="submission" date="2014-10" db="EMBL/GenBank/DDBJ databases">
        <title>The Complete Genome Sequence for the Shellfish Pathogen Vibrio coralliilyticus RE98 Isolated from a Shellfish Hatchery.</title>
        <authorList>
            <person name="Richards G.P."/>
            <person name="Bono J.L."/>
            <person name="Watson M.A."/>
            <person name="Needleman D.S."/>
        </authorList>
    </citation>
    <scope>NUCLEOTIDE SEQUENCE [LARGE SCALE GENOMIC DNA]</scope>
    <source>
        <strain evidence="6 7">RE98</strain>
    </source>
</reference>
<dbReference type="Pfam" id="PF00126">
    <property type="entry name" value="HTH_1"/>
    <property type="match status" value="1"/>
</dbReference>
<dbReference type="InterPro" id="IPR036390">
    <property type="entry name" value="WH_DNA-bd_sf"/>
</dbReference>
<dbReference type="PANTHER" id="PTHR30118:SF15">
    <property type="entry name" value="TRANSCRIPTIONAL REGULATORY PROTEIN"/>
    <property type="match status" value="1"/>
</dbReference>
<keyword evidence="4" id="KW-0804">Transcription</keyword>
<dbReference type="InterPro" id="IPR005119">
    <property type="entry name" value="LysR_subst-bd"/>
</dbReference>
<proteinExistence type="inferred from homology"/>
<evidence type="ECO:0000313" key="6">
    <source>
        <dbReference type="EMBL" id="AIW20457.1"/>
    </source>
</evidence>
<dbReference type="SUPFAM" id="SSF46785">
    <property type="entry name" value="Winged helix' DNA-binding domain"/>
    <property type="match status" value="1"/>
</dbReference>
<keyword evidence="3" id="KW-0238">DNA-binding</keyword>
<dbReference type="AlphaFoldDB" id="A0AAN0SDL7"/>
<evidence type="ECO:0000256" key="3">
    <source>
        <dbReference type="ARBA" id="ARBA00023125"/>
    </source>
</evidence>
<evidence type="ECO:0000256" key="1">
    <source>
        <dbReference type="ARBA" id="ARBA00009437"/>
    </source>
</evidence>
<evidence type="ECO:0000313" key="7">
    <source>
        <dbReference type="Proteomes" id="UP000030081"/>
    </source>
</evidence>
<dbReference type="KEGG" id="vcy:IX92_02395"/>
<protein>
    <submittedName>
        <fullName evidence="6">LysR family transcriptional regulator</fullName>
    </submittedName>
</protein>
<comment type="similarity">
    <text evidence="1">Belongs to the LysR transcriptional regulatory family.</text>
</comment>
<feature type="domain" description="HTH lysR-type" evidence="5">
    <location>
        <begin position="9"/>
        <end position="66"/>
    </location>
</feature>
<sequence>MKEFNWKGIDLNLLVSFQALYDTQSVSLAAQQCYISQSAMSHTLQRMRALFEDPLFERVGTRMEPTQRSHDLAPQIQQLLSSIKNDLLSKRRFEPQEYSGVWKIGLTDYAEQLFAPAIYDAVKNASPNAQVSFFNVNRSNYHEAVDSEKLDIVIGSIENLNQRFTSQVLYTEQHLCLFDPQAVHFTDVLSLEEFVGVEHALVSPDGRLETKVDKKLTELGCQRRVGVASRNFLTIRRLLLGRRLVCIVPKRFAEMEMYNYALKAVPPPVDVSDFDIQLLYLKSFENEERNQWIRQLVQSVIH</sequence>
<dbReference type="Proteomes" id="UP000030081">
    <property type="component" value="Chromosome 1"/>
</dbReference>
<gene>
    <name evidence="6" type="ORF">IX92_02395</name>
</gene>
<evidence type="ECO:0000256" key="4">
    <source>
        <dbReference type="ARBA" id="ARBA00023163"/>
    </source>
</evidence>
<dbReference type="InterPro" id="IPR050389">
    <property type="entry name" value="LysR-type_TF"/>
</dbReference>
<dbReference type="InterPro" id="IPR036388">
    <property type="entry name" value="WH-like_DNA-bd_sf"/>
</dbReference>
<dbReference type="GO" id="GO:0003700">
    <property type="term" value="F:DNA-binding transcription factor activity"/>
    <property type="evidence" value="ECO:0007669"/>
    <property type="project" value="InterPro"/>
</dbReference>
<dbReference type="EMBL" id="CP009617">
    <property type="protein sequence ID" value="AIW20457.1"/>
    <property type="molecule type" value="Genomic_DNA"/>
</dbReference>
<dbReference type="GO" id="GO:0003677">
    <property type="term" value="F:DNA binding"/>
    <property type="evidence" value="ECO:0007669"/>
    <property type="project" value="UniProtKB-KW"/>
</dbReference>
<dbReference type="RefSeq" id="WP_043009597.1">
    <property type="nucleotide sequence ID" value="NZ_CP009617.1"/>
</dbReference>
<dbReference type="Gene3D" id="3.40.190.10">
    <property type="entry name" value="Periplasmic binding protein-like II"/>
    <property type="match status" value="2"/>
</dbReference>
<dbReference type="PROSITE" id="PS50931">
    <property type="entry name" value="HTH_LYSR"/>
    <property type="match status" value="1"/>
</dbReference>
<evidence type="ECO:0000259" key="5">
    <source>
        <dbReference type="PROSITE" id="PS50931"/>
    </source>
</evidence>
<dbReference type="Gene3D" id="1.10.10.10">
    <property type="entry name" value="Winged helix-like DNA-binding domain superfamily/Winged helix DNA-binding domain"/>
    <property type="match status" value="1"/>
</dbReference>
<evidence type="ECO:0000256" key="2">
    <source>
        <dbReference type="ARBA" id="ARBA00023015"/>
    </source>
</evidence>
<name>A0AAN0SDL7_9VIBR</name>